<dbReference type="InterPro" id="IPR005163">
    <property type="entry name" value="Tri_helical_YiiM-like"/>
</dbReference>
<evidence type="ECO:0000256" key="4">
    <source>
        <dbReference type="ARBA" id="ARBA00022714"/>
    </source>
</evidence>
<organism evidence="12 13">
    <name type="scientific">Claviceps pusilla</name>
    <dbReference type="NCBI Taxonomy" id="123648"/>
    <lineage>
        <taxon>Eukaryota</taxon>
        <taxon>Fungi</taxon>
        <taxon>Dikarya</taxon>
        <taxon>Ascomycota</taxon>
        <taxon>Pezizomycotina</taxon>
        <taxon>Sordariomycetes</taxon>
        <taxon>Hypocreomycetidae</taxon>
        <taxon>Hypocreales</taxon>
        <taxon>Clavicipitaceae</taxon>
        <taxon>Claviceps</taxon>
    </lineage>
</organism>
<dbReference type="Pfam" id="PF00111">
    <property type="entry name" value="Fer2"/>
    <property type="match status" value="1"/>
</dbReference>
<dbReference type="InterPro" id="IPR011037">
    <property type="entry name" value="Pyrv_Knase-like_insert_dom_sf"/>
</dbReference>
<dbReference type="InterPro" id="IPR001041">
    <property type="entry name" value="2Fe-2S_ferredoxin-type"/>
</dbReference>
<dbReference type="AlphaFoldDB" id="A0A9P7N4G9"/>
<dbReference type="PROSITE" id="PS00197">
    <property type="entry name" value="2FE2S_FER_1"/>
    <property type="match status" value="1"/>
</dbReference>
<dbReference type="PROSITE" id="PS51340">
    <property type="entry name" value="MOSC"/>
    <property type="match status" value="1"/>
</dbReference>
<dbReference type="Pfam" id="PF03475">
    <property type="entry name" value="YiiM_3-alpha"/>
    <property type="match status" value="1"/>
</dbReference>
<dbReference type="Gene3D" id="3.10.20.30">
    <property type="match status" value="1"/>
</dbReference>
<sequence>MAVESWATDFAAPFEVDTLLEIRISGMQKMPGLDIPTGIDKKRVDRPVKINKLGLEGDWHDLTFHGGPDKALLGYCSSHYPNWATSYPDRRDKFVPGGFGENLVTRRMNERNVCIGDIISVGPEAQLQVSLPRQPCFKLNHRFSLKNFAPVSYQTSRTGWYYRVVREGTVRAGDEIRLVERVHPQWTVERVQEYLHRDKDNFAMNKLLSEMEVLGEETRGQFRNRVAKALRTKASSSKPGPGGDNWADYEIIERAQQTPTVISLALQRCVAAPAPDEDAAESERPQLLGAHARLKLPNGLVRSYSIVSSSSSHDRLELGVALDKNSRGGSRHLHQVAKVGDTIQVGRITAAAADIRPGVDTAAGNHVFIAGGIGITAFIALLQRFASINWSSQLHYAVRDASEVPFADRLAALPDKVVTLYDKSRGQRMDIPAIMRSMSWNSRVYVCGPPRMMEAARRAAQECGIPPSEIHYEAFTADVSGDPFEVEVTRVHHEGGSQPQLLHVGRDESLLEVLRREFPDMASSCEVGNCGTCKVTLKGGRVHHRGTALLPQEKDSAMLACVSRGIGRVRIEV</sequence>
<evidence type="ECO:0000256" key="1">
    <source>
        <dbReference type="ARBA" id="ARBA00001917"/>
    </source>
</evidence>
<evidence type="ECO:0000256" key="7">
    <source>
        <dbReference type="ARBA" id="ARBA00023004"/>
    </source>
</evidence>
<dbReference type="GO" id="GO:0016491">
    <property type="term" value="F:oxidoreductase activity"/>
    <property type="evidence" value="ECO:0007669"/>
    <property type="project" value="UniProtKB-KW"/>
</dbReference>
<keyword evidence="4" id="KW-0001">2Fe-2S</keyword>
<evidence type="ECO:0000259" key="9">
    <source>
        <dbReference type="PROSITE" id="PS51085"/>
    </source>
</evidence>
<dbReference type="Gene3D" id="3.40.50.80">
    <property type="entry name" value="Nucleotide-binding domain of ferredoxin-NADP reductase (FNR) module"/>
    <property type="match status" value="1"/>
</dbReference>
<feature type="domain" description="FAD-binding FR-type" evidence="11">
    <location>
        <begin position="244"/>
        <end position="358"/>
    </location>
</feature>
<keyword evidence="5" id="KW-0479">Metal-binding</keyword>
<dbReference type="Gene3D" id="2.40.30.10">
    <property type="entry name" value="Translation factors"/>
    <property type="match status" value="1"/>
</dbReference>
<evidence type="ECO:0000259" key="10">
    <source>
        <dbReference type="PROSITE" id="PS51340"/>
    </source>
</evidence>
<dbReference type="PANTHER" id="PTHR30212:SF2">
    <property type="entry name" value="PROTEIN YIIM"/>
    <property type="match status" value="1"/>
</dbReference>
<keyword evidence="3" id="KW-0288">FMN</keyword>
<dbReference type="CDD" id="cd00207">
    <property type="entry name" value="fer2"/>
    <property type="match status" value="1"/>
</dbReference>
<evidence type="ECO:0000256" key="5">
    <source>
        <dbReference type="ARBA" id="ARBA00022723"/>
    </source>
</evidence>
<evidence type="ECO:0000256" key="3">
    <source>
        <dbReference type="ARBA" id="ARBA00022643"/>
    </source>
</evidence>
<dbReference type="InterPro" id="IPR039261">
    <property type="entry name" value="FNR_nucleotide-bd"/>
</dbReference>
<dbReference type="OrthoDB" id="5390at2759"/>
<proteinExistence type="predicted"/>
<dbReference type="Gene3D" id="2.40.33.20">
    <property type="entry name" value="PK beta-barrel domain-like"/>
    <property type="match status" value="1"/>
</dbReference>
<evidence type="ECO:0000256" key="8">
    <source>
        <dbReference type="ARBA" id="ARBA00023014"/>
    </source>
</evidence>
<dbReference type="Pfam" id="PF03473">
    <property type="entry name" value="MOSC"/>
    <property type="match status" value="1"/>
</dbReference>
<comment type="caution">
    <text evidence="12">The sequence shown here is derived from an EMBL/GenBank/DDBJ whole genome shotgun (WGS) entry which is preliminary data.</text>
</comment>
<dbReference type="InterPro" id="IPR005302">
    <property type="entry name" value="MoCF_Sase_C"/>
</dbReference>
<evidence type="ECO:0000313" key="12">
    <source>
        <dbReference type="EMBL" id="KAG5992920.1"/>
    </source>
</evidence>
<accession>A0A9P7N4G9</accession>
<evidence type="ECO:0008006" key="14">
    <source>
        <dbReference type="Google" id="ProtNLM"/>
    </source>
</evidence>
<dbReference type="GO" id="GO:0051537">
    <property type="term" value="F:2 iron, 2 sulfur cluster binding"/>
    <property type="evidence" value="ECO:0007669"/>
    <property type="project" value="UniProtKB-KW"/>
</dbReference>
<dbReference type="PANTHER" id="PTHR30212">
    <property type="entry name" value="PROTEIN YIIM"/>
    <property type="match status" value="1"/>
</dbReference>
<protein>
    <recommendedName>
        <fullName evidence="14">Phthalate 4,5-dioxygenase oxygenase reductase subunit</fullName>
    </recommendedName>
</protein>
<dbReference type="CDD" id="cd06185">
    <property type="entry name" value="PDR_like"/>
    <property type="match status" value="1"/>
</dbReference>
<comment type="cofactor">
    <cofactor evidence="1">
        <name>FMN</name>
        <dbReference type="ChEBI" id="CHEBI:58210"/>
    </cofactor>
</comment>
<dbReference type="GO" id="GO:0030151">
    <property type="term" value="F:molybdenum ion binding"/>
    <property type="evidence" value="ECO:0007669"/>
    <property type="project" value="InterPro"/>
</dbReference>
<dbReference type="InterPro" id="IPR052353">
    <property type="entry name" value="Benzoxazolinone_Detox_Enz"/>
</dbReference>
<keyword evidence="13" id="KW-1185">Reference proteome</keyword>
<evidence type="ECO:0000256" key="6">
    <source>
        <dbReference type="ARBA" id="ARBA00023002"/>
    </source>
</evidence>
<evidence type="ECO:0000313" key="13">
    <source>
        <dbReference type="Proteomes" id="UP000748025"/>
    </source>
</evidence>
<dbReference type="EMBL" id="SRPW01002426">
    <property type="protein sequence ID" value="KAG5992920.1"/>
    <property type="molecule type" value="Genomic_DNA"/>
</dbReference>
<dbReference type="SUPFAM" id="SSF63380">
    <property type="entry name" value="Riboflavin synthase domain-like"/>
    <property type="match status" value="1"/>
</dbReference>
<dbReference type="SUPFAM" id="SSF50800">
    <property type="entry name" value="PK beta-barrel domain-like"/>
    <property type="match status" value="1"/>
</dbReference>
<keyword evidence="6" id="KW-0560">Oxidoreductase</keyword>
<evidence type="ECO:0000256" key="2">
    <source>
        <dbReference type="ARBA" id="ARBA00022630"/>
    </source>
</evidence>
<dbReference type="SUPFAM" id="SSF52343">
    <property type="entry name" value="Ferredoxin reductase-like, C-terminal NADP-linked domain"/>
    <property type="match status" value="1"/>
</dbReference>
<keyword evidence="2" id="KW-0285">Flavoprotein</keyword>
<dbReference type="GO" id="GO:0030170">
    <property type="term" value="F:pyridoxal phosphate binding"/>
    <property type="evidence" value="ECO:0007669"/>
    <property type="project" value="InterPro"/>
</dbReference>
<keyword evidence="8" id="KW-0411">Iron-sulfur</keyword>
<reference evidence="12" key="1">
    <citation type="journal article" date="2020" name="bioRxiv">
        <title>Whole genome comparisons of ergot fungi reveals the divergence and evolution of species within the genus Claviceps are the result of varying mechanisms driving genome evolution and host range expansion.</title>
        <authorList>
            <person name="Wyka S.A."/>
            <person name="Mondo S.J."/>
            <person name="Liu M."/>
            <person name="Dettman J."/>
            <person name="Nalam V."/>
            <person name="Broders K.D."/>
        </authorList>
    </citation>
    <scope>NUCLEOTIDE SEQUENCE</scope>
    <source>
        <strain evidence="12">CCC 602</strain>
    </source>
</reference>
<gene>
    <name evidence="12" type="ORF">E4U43_003618</name>
</gene>
<dbReference type="SUPFAM" id="SSF54292">
    <property type="entry name" value="2Fe-2S ferredoxin-like"/>
    <property type="match status" value="1"/>
</dbReference>
<dbReference type="InterPro" id="IPR017938">
    <property type="entry name" value="Riboflavin_synthase-like_b-brl"/>
</dbReference>
<dbReference type="InterPro" id="IPR054582">
    <property type="entry name" value="DmmA-like_N"/>
</dbReference>
<dbReference type="InterPro" id="IPR006058">
    <property type="entry name" value="2Fe2S_fd_BS"/>
</dbReference>
<evidence type="ECO:0000259" key="11">
    <source>
        <dbReference type="PROSITE" id="PS51384"/>
    </source>
</evidence>
<dbReference type="Pfam" id="PF22290">
    <property type="entry name" value="DmmA-like_N"/>
    <property type="match status" value="1"/>
</dbReference>
<keyword evidence="7" id="KW-0408">Iron</keyword>
<dbReference type="PRINTS" id="PR00409">
    <property type="entry name" value="PHDIOXRDTASE"/>
</dbReference>
<dbReference type="InterPro" id="IPR012675">
    <property type="entry name" value="Beta-grasp_dom_sf"/>
</dbReference>
<dbReference type="InterPro" id="IPR036010">
    <property type="entry name" value="2Fe-2S_ferredoxin-like_sf"/>
</dbReference>
<feature type="domain" description="2Fe-2S ferredoxin-type" evidence="9">
    <location>
        <begin position="486"/>
        <end position="573"/>
    </location>
</feature>
<dbReference type="Proteomes" id="UP000748025">
    <property type="component" value="Unassembled WGS sequence"/>
</dbReference>
<dbReference type="InterPro" id="IPR017927">
    <property type="entry name" value="FAD-bd_FR_type"/>
</dbReference>
<feature type="domain" description="MOSC" evidence="10">
    <location>
        <begin position="42"/>
        <end position="179"/>
    </location>
</feature>
<dbReference type="PROSITE" id="PS51085">
    <property type="entry name" value="2FE2S_FER_2"/>
    <property type="match status" value="1"/>
</dbReference>
<name>A0A9P7N4G9_9HYPO</name>
<dbReference type="PROSITE" id="PS51384">
    <property type="entry name" value="FAD_FR"/>
    <property type="match status" value="1"/>
</dbReference>